<comment type="caution">
    <text evidence="1">The sequence shown here is derived from an EMBL/GenBank/DDBJ whole genome shotgun (WGS) entry which is preliminary data.</text>
</comment>
<accession>A0A8J3FIQ8</accession>
<organism evidence="1 2">
    <name type="scientific">Pilimelia terevasa</name>
    <dbReference type="NCBI Taxonomy" id="53372"/>
    <lineage>
        <taxon>Bacteria</taxon>
        <taxon>Bacillati</taxon>
        <taxon>Actinomycetota</taxon>
        <taxon>Actinomycetes</taxon>
        <taxon>Micromonosporales</taxon>
        <taxon>Micromonosporaceae</taxon>
        <taxon>Pilimelia</taxon>
    </lineage>
</organism>
<evidence type="ECO:0008006" key="3">
    <source>
        <dbReference type="Google" id="ProtNLM"/>
    </source>
</evidence>
<dbReference type="InterPro" id="IPR010773">
    <property type="entry name" value="Mycophage_PG1_Gp7"/>
</dbReference>
<dbReference type="EMBL" id="BMQC01000009">
    <property type="protein sequence ID" value="GGK33470.1"/>
    <property type="molecule type" value="Genomic_DNA"/>
</dbReference>
<proteinExistence type="predicted"/>
<reference evidence="1" key="1">
    <citation type="journal article" date="2014" name="Int. J. Syst. Evol. Microbiol.">
        <title>Complete genome sequence of Corynebacterium casei LMG S-19264T (=DSM 44701T), isolated from a smear-ripened cheese.</title>
        <authorList>
            <consortium name="US DOE Joint Genome Institute (JGI-PGF)"/>
            <person name="Walter F."/>
            <person name="Albersmeier A."/>
            <person name="Kalinowski J."/>
            <person name="Ruckert C."/>
        </authorList>
    </citation>
    <scope>NUCLEOTIDE SEQUENCE</scope>
    <source>
        <strain evidence="1">JCM 3091</strain>
    </source>
</reference>
<protein>
    <recommendedName>
        <fullName evidence="3">DUF1360 domain-containing protein</fullName>
    </recommendedName>
</protein>
<reference evidence="1" key="2">
    <citation type="submission" date="2020-09" db="EMBL/GenBank/DDBJ databases">
        <authorList>
            <person name="Sun Q."/>
            <person name="Ohkuma M."/>
        </authorList>
    </citation>
    <scope>NUCLEOTIDE SEQUENCE</scope>
    <source>
        <strain evidence="1">JCM 3091</strain>
    </source>
</reference>
<name>A0A8J3FIQ8_9ACTN</name>
<dbReference type="Proteomes" id="UP000662200">
    <property type="component" value="Unassembled WGS sequence"/>
</dbReference>
<evidence type="ECO:0000313" key="2">
    <source>
        <dbReference type="Proteomes" id="UP000662200"/>
    </source>
</evidence>
<dbReference type="AlphaFoldDB" id="A0A8J3FIQ8"/>
<evidence type="ECO:0000313" key="1">
    <source>
        <dbReference type="EMBL" id="GGK33470.1"/>
    </source>
</evidence>
<sequence>MRPAVGTQERPAGLRGALGRIAAAGRRVSSAYSPDAPRPLAGYVGELAAYAAVLGLVGARVRAGGRLPRGLGAADVALLGAATHKLSRLLAKSSVTSPLRAPFTRFREPAGPGEVTEEVRLRHPAGHAVGELVTCPFCLGVWVCTGLAAGFVLAPRVTRTAAGALAAVTVADFLHLAYAAAERLAEPDSA</sequence>
<keyword evidence="2" id="KW-1185">Reference proteome</keyword>
<dbReference type="Pfam" id="PF07098">
    <property type="entry name" value="DUF1360"/>
    <property type="match status" value="1"/>
</dbReference>
<gene>
    <name evidence="1" type="ORF">GCM10010124_27740</name>
</gene>